<dbReference type="Proteomes" id="UP000274376">
    <property type="component" value="Unassembled WGS sequence"/>
</dbReference>
<sequence>MSSVMSFWPSVYDRIKRGEKNIEFRRVFPKENRFAYMYVTKPVKAIKGIIYFGEKHTLSELKVIYKNNPNMLAQIENNPDSYRFGVDIIGFKEIEPITLEELRKNIPDFVALQSYLLLENNPLLADFIKKRG</sequence>
<organism evidence="1 2">
    <name type="scientific">Streptococcus mitis</name>
    <dbReference type="NCBI Taxonomy" id="28037"/>
    <lineage>
        <taxon>Bacteria</taxon>
        <taxon>Bacillati</taxon>
        <taxon>Bacillota</taxon>
        <taxon>Bacilli</taxon>
        <taxon>Lactobacillales</taxon>
        <taxon>Streptococcaceae</taxon>
        <taxon>Streptococcus</taxon>
        <taxon>Streptococcus mitis group</taxon>
    </lineage>
</organism>
<dbReference type="RefSeq" id="WP_125426272.1">
    <property type="nucleotide sequence ID" value="NZ_RJNU01000002.1"/>
</dbReference>
<dbReference type="AlphaFoldDB" id="A0A428E7P5"/>
<proteinExistence type="predicted"/>
<comment type="caution">
    <text evidence="1">The sequence shown here is derived from an EMBL/GenBank/DDBJ whole genome shotgun (WGS) entry which is preliminary data.</text>
</comment>
<gene>
    <name evidence="1" type="ORF">D8839_09310</name>
</gene>
<accession>A0A428E7P5</accession>
<evidence type="ECO:0000313" key="2">
    <source>
        <dbReference type="Proteomes" id="UP000274376"/>
    </source>
</evidence>
<evidence type="ECO:0000313" key="1">
    <source>
        <dbReference type="EMBL" id="RSJ06056.1"/>
    </source>
</evidence>
<protein>
    <recommendedName>
        <fullName evidence="3">ASCH domain-containing protein</fullName>
    </recommendedName>
</protein>
<name>A0A428E7P5_STRMT</name>
<dbReference type="EMBL" id="RJOE01000030">
    <property type="protein sequence ID" value="RSJ06056.1"/>
    <property type="molecule type" value="Genomic_DNA"/>
</dbReference>
<reference evidence="1 2" key="1">
    <citation type="submission" date="2018-11" db="EMBL/GenBank/DDBJ databases">
        <title>Species Designations Belie Phenotypic and Genotypic Heterogeneity in Oral Streptococci.</title>
        <authorList>
            <person name="Velsko I."/>
        </authorList>
    </citation>
    <scope>NUCLEOTIDE SEQUENCE [LARGE SCALE GENOMIC DNA]</scope>
    <source>
        <strain evidence="1 2">BCC36</strain>
    </source>
</reference>
<evidence type="ECO:0008006" key="3">
    <source>
        <dbReference type="Google" id="ProtNLM"/>
    </source>
</evidence>